<dbReference type="EMBL" id="CP076134">
    <property type="protein sequence ID" value="QWG13609.1"/>
    <property type="molecule type" value="Genomic_DNA"/>
</dbReference>
<dbReference type="PANTHER" id="PTHR33841:SF5">
    <property type="entry name" value="DNA METHYLASE (MODIFICATION METHYLASE) (METHYLTRANSFERASE)-RELATED"/>
    <property type="match status" value="1"/>
</dbReference>
<comment type="catalytic activity">
    <reaction evidence="6">
        <text>a 2'-deoxyadenosine in DNA + S-adenosyl-L-methionine = an N(6)-methyl-2'-deoxyadenosine in DNA + S-adenosyl-L-homocysteine + H(+)</text>
        <dbReference type="Rhea" id="RHEA:15197"/>
        <dbReference type="Rhea" id="RHEA-COMP:12418"/>
        <dbReference type="Rhea" id="RHEA-COMP:12419"/>
        <dbReference type="ChEBI" id="CHEBI:15378"/>
        <dbReference type="ChEBI" id="CHEBI:57856"/>
        <dbReference type="ChEBI" id="CHEBI:59789"/>
        <dbReference type="ChEBI" id="CHEBI:90615"/>
        <dbReference type="ChEBI" id="CHEBI:90616"/>
        <dbReference type="EC" id="2.1.1.72"/>
    </reaction>
</comment>
<evidence type="ECO:0000256" key="3">
    <source>
        <dbReference type="ARBA" id="ARBA00022603"/>
    </source>
</evidence>
<dbReference type="InterPro" id="IPR050953">
    <property type="entry name" value="N4_N6_ade-DNA_methylase"/>
</dbReference>
<proteinExistence type="inferred from homology"/>
<name>A0A975NGA8_9BRAD</name>
<dbReference type="PANTHER" id="PTHR33841">
    <property type="entry name" value="DNA METHYLTRANSFERASE YEEA-RELATED"/>
    <property type="match status" value="1"/>
</dbReference>
<dbReference type="GO" id="GO:0006304">
    <property type="term" value="P:DNA modification"/>
    <property type="evidence" value="ECO:0007669"/>
    <property type="project" value="InterPro"/>
</dbReference>
<evidence type="ECO:0000256" key="2">
    <source>
        <dbReference type="ARBA" id="ARBA00011900"/>
    </source>
</evidence>
<dbReference type="Pfam" id="PF07669">
    <property type="entry name" value="Eco57I"/>
    <property type="match status" value="1"/>
</dbReference>
<dbReference type="AlphaFoldDB" id="A0A975NGA8"/>
<evidence type="ECO:0000256" key="1">
    <source>
        <dbReference type="ARBA" id="ARBA00006594"/>
    </source>
</evidence>
<dbReference type="SUPFAM" id="SSF53335">
    <property type="entry name" value="S-adenosyl-L-methionine-dependent methyltransferases"/>
    <property type="match status" value="1"/>
</dbReference>
<dbReference type="PRINTS" id="PR00507">
    <property type="entry name" value="N12N6MTFRASE"/>
</dbReference>
<sequence>MAGTELNQWMTALGYNLASDSMHRASSQLRARHPYAPELLDLLNPAGEIRAEAVFDVEGVPTVCFFVDDGSLINDAHRLAEIRQRIWNQNLISLILILTPTHLVPVPVTRKVPAADPILKSQVRPDGPLSCADIQSGDVWSRFKSWFQVDDRVDRKLLSNLRVTVRELCEKKRGQLAIDDAQYLVSQLLFVSYLEHRGIVGDRYRAERKVGRLFDLIQTRNRQGVVRLLGKLKSDFNGDFLEPKVGSKDLWLDLQDSSFEVLLAFLAANDMETGQLSIWPYNFRFIPVELLSGIYEAFLGKESQRKAAAFYTPRHLANLVVDQALNDSVDLLSERIYDGACGSGILLTTAFRRIIGEAEARKKGAQVSLSERIALLRSCIFGSDISDSACRVTAFSLYLSLLERLEPTDIAALCDDENVKLPNLRGSNLFGGPQAGEFFSRKNPLVKRGGFTLFLSNPPWVEPKQNESSAADDWAAEEGAPRALRQLAADFAWRAVDCLSPSGRLCMILPMSLLLKPTSQEFLTEWLQRIKWHRVINFGDLKELLFDQGRKSCVVLIGTPRPENENARWIIPPNEIFEYWVPKADVSLAFGRLTLHSGDRHRVQTQAIALSNKQLTTRMWGDDFDLALWADLRLRGTFNDLVSGSNRRWARRKGFHRTDNAVPADKWVSSKPLWEMMFVRPGDLYHNVVPDLSSRRAFPKGEIQRVPKLSAEVLDAFDGPRILFPDGPSPDLEIRAAFIDKPASFMSSVGVIAGPMEDADYLRFATVFLRSDLVRYFMVTQLYQLLSDRDRVSLSDVGNFPFYLPERHPDPARARKIVKELAGYVQEIENTSVLMRSHRWETLRPIAETKLLEYFGLSESAQAIVKETIEVVLPAIRPYGMSDVFERAGRRPSNDAIRSYVGTLIAELESWRDARKGKGKFSVEVLLTIRERSGPFGIVRVHVGSSRKSKAEIQRKEAAANSAIAELQARKLLPMSLSEDLYFVADTVIVADDTVFLVKPQNERAWLRRQALRDAERIVETTTRPAALAQDVA</sequence>
<reference evidence="8" key="1">
    <citation type="submission" date="2021-06" db="EMBL/GenBank/DDBJ databases">
        <title>Bradyrhizobium sp. S2-20-1 Genome sequencing.</title>
        <authorList>
            <person name="Jin L."/>
        </authorList>
    </citation>
    <scope>NUCLEOTIDE SEQUENCE</scope>
    <source>
        <strain evidence="8">S2-20-1</strain>
    </source>
</reference>
<keyword evidence="4" id="KW-0808">Transferase</keyword>
<gene>
    <name evidence="8" type="ORF">KMZ29_02380</name>
</gene>
<dbReference type="REBASE" id="500626">
    <property type="entry name" value="BspS2201ORF2380P"/>
</dbReference>
<dbReference type="GO" id="GO:0032259">
    <property type="term" value="P:methylation"/>
    <property type="evidence" value="ECO:0007669"/>
    <property type="project" value="UniProtKB-KW"/>
</dbReference>
<evidence type="ECO:0000256" key="5">
    <source>
        <dbReference type="ARBA" id="ARBA00022691"/>
    </source>
</evidence>
<evidence type="ECO:0000313" key="9">
    <source>
        <dbReference type="Proteomes" id="UP000680839"/>
    </source>
</evidence>
<accession>A0A975NGA8</accession>
<dbReference type="EC" id="2.1.1.72" evidence="2"/>
<keyword evidence="3 8" id="KW-0489">Methyltransferase</keyword>
<evidence type="ECO:0000259" key="7">
    <source>
        <dbReference type="Pfam" id="PF07669"/>
    </source>
</evidence>
<feature type="domain" description="Type II methyltransferase M.TaqI-like" evidence="7">
    <location>
        <begin position="379"/>
        <end position="540"/>
    </location>
</feature>
<dbReference type="InterPro" id="IPR011639">
    <property type="entry name" value="MethylTrfase_TaqI-like_dom"/>
</dbReference>
<dbReference type="GO" id="GO:0009007">
    <property type="term" value="F:site-specific DNA-methyltransferase (adenine-specific) activity"/>
    <property type="evidence" value="ECO:0007669"/>
    <property type="project" value="UniProtKB-EC"/>
</dbReference>
<evidence type="ECO:0000256" key="4">
    <source>
        <dbReference type="ARBA" id="ARBA00022679"/>
    </source>
</evidence>
<evidence type="ECO:0000313" key="8">
    <source>
        <dbReference type="EMBL" id="QWG13609.1"/>
    </source>
</evidence>
<dbReference type="Gene3D" id="3.40.50.150">
    <property type="entry name" value="Vaccinia Virus protein VP39"/>
    <property type="match status" value="1"/>
</dbReference>
<keyword evidence="5" id="KW-0949">S-adenosyl-L-methionine</keyword>
<protein>
    <recommendedName>
        <fullName evidence="2">site-specific DNA-methyltransferase (adenine-specific)</fullName>
        <ecNumber evidence="2">2.1.1.72</ecNumber>
    </recommendedName>
</protein>
<organism evidence="8 9">
    <name type="scientific">Bradyrhizobium sediminis</name>
    <dbReference type="NCBI Taxonomy" id="2840469"/>
    <lineage>
        <taxon>Bacteria</taxon>
        <taxon>Pseudomonadati</taxon>
        <taxon>Pseudomonadota</taxon>
        <taxon>Alphaproteobacteria</taxon>
        <taxon>Hyphomicrobiales</taxon>
        <taxon>Nitrobacteraceae</taxon>
        <taxon>Bradyrhizobium</taxon>
    </lineage>
</organism>
<dbReference type="RefSeq" id="WP_215622310.1">
    <property type="nucleotide sequence ID" value="NZ_CP076134.1"/>
</dbReference>
<dbReference type="InterPro" id="IPR029063">
    <property type="entry name" value="SAM-dependent_MTases_sf"/>
</dbReference>
<comment type="similarity">
    <text evidence="1">Belongs to the N(4)/N(6)-methyltransferase family.</text>
</comment>
<dbReference type="Proteomes" id="UP000680839">
    <property type="component" value="Chromosome"/>
</dbReference>
<evidence type="ECO:0000256" key="6">
    <source>
        <dbReference type="ARBA" id="ARBA00047942"/>
    </source>
</evidence>